<feature type="coiled-coil region" evidence="1">
    <location>
        <begin position="255"/>
        <end position="282"/>
    </location>
</feature>
<keyword evidence="3" id="KW-1185">Reference proteome</keyword>
<sequence>MLSSSSASADENISSLLLRLCGFPPARLRMNARNKTQNLTWRSLTHLYILNETRIIGENPPSLPPGAAVRKPALQAALKFVLTGIDDSSLVGLPDPKETKANRAGQREAYLQVAQEVEREMRQHEAVLRELPVVTLEAEFEVATAALTGSTEGMRALQDEKRVLLRERELQRAALRTTRETLRRFGLLREHYGSDLRRLRFLGEGDHYFGQLRLTRCPTCGAPMTPEHEHAAEAPQAQTYALAIAEELHKVEGYLQDLNGTVAGLETQAATQEEAVRQIEAACEAFDVTLRAATAQHKVRQGDIARLTRARMVQQEALAAWQRRATYHIRADELTRPLRSARPQQRYGIDGAVLRQFADVVGSTLRRWNFPLQGVVEMDDQSLDFRVAGRGRSANGKGYRALLNSAFVLSVLRYCDGRGLPHPGVLILDSPLTTFRQDRKFLAEDSDRVHASFLADLLASPEGHQIIVLENTEISDDVRGRLNHIEFSREKSGARPGFFPVP</sequence>
<proteinExistence type="predicted"/>
<reference evidence="3" key="1">
    <citation type="journal article" date="2019" name="Int. J. Syst. Evol. Microbiol.">
        <title>The Global Catalogue of Microorganisms (GCM) 10K type strain sequencing project: providing services to taxonomists for standard genome sequencing and annotation.</title>
        <authorList>
            <consortium name="The Broad Institute Genomics Platform"/>
            <consortium name="The Broad Institute Genome Sequencing Center for Infectious Disease"/>
            <person name="Wu L."/>
            <person name="Ma J."/>
        </authorList>
    </citation>
    <scope>NUCLEOTIDE SEQUENCE [LARGE SCALE GENOMIC DNA]</scope>
    <source>
        <strain evidence="3">CCTCC AB 2017081</strain>
    </source>
</reference>
<name>A0ABV7Z6H4_9DEIO</name>
<evidence type="ECO:0000256" key="1">
    <source>
        <dbReference type="SAM" id="Coils"/>
    </source>
</evidence>
<comment type="caution">
    <text evidence="2">The sequence shown here is derived from an EMBL/GenBank/DDBJ whole genome shotgun (WGS) entry which is preliminary data.</text>
</comment>
<keyword evidence="1" id="KW-0175">Coiled coil</keyword>
<gene>
    <name evidence="2" type="ORF">ACFOSB_09100</name>
</gene>
<dbReference type="Proteomes" id="UP001595803">
    <property type="component" value="Unassembled WGS sequence"/>
</dbReference>
<evidence type="ECO:0000313" key="3">
    <source>
        <dbReference type="Proteomes" id="UP001595803"/>
    </source>
</evidence>
<protein>
    <submittedName>
        <fullName evidence="2">Uncharacterized protein</fullName>
    </submittedName>
</protein>
<evidence type="ECO:0000313" key="2">
    <source>
        <dbReference type="EMBL" id="MFC3833012.1"/>
    </source>
</evidence>
<accession>A0ABV7Z6H4</accession>
<organism evidence="2 3">
    <name type="scientific">Deinococcus rufus</name>
    <dbReference type="NCBI Taxonomy" id="2136097"/>
    <lineage>
        <taxon>Bacteria</taxon>
        <taxon>Thermotogati</taxon>
        <taxon>Deinococcota</taxon>
        <taxon>Deinococci</taxon>
        <taxon>Deinococcales</taxon>
        <taxon>Deinococcaceae</taxon>
        <taxon>Deinococcus</taxon>
    </lineage>
</organism>
<dbReference type="RefSeq" id="WP_322474733.1">
    <property type="nucleotide sequence ID" value="NZ_JBHRZG010000009.1"/>
</dbReference>
<dbReference type="EMBL" id="JBHRZG010000009">
    <property type="protein sequence ID" value="MFC3833012.1"/>
    <property type="molecule type" value="Genomic_DNA"/>
</dbReference>